<keyword evidence="2" id="KW-1185">Reference proteome</keyword>
<protein>
    <submittedName>
        <fullName evidence="1">Uncharacterized protein</fullName>
    </submittedName>
</protein>
<reference evidence="1" key="1">
    <citation type="journal article" date="2020" name="Stud. Mycol.">
        <title>101 Dothideomycetes genomes: a test case for predicting lifestyles and emergence of pathogens.</title>
        <authorList>
            <person name="Haridas S."/>
            <person name="Albert R."/>
            <person name="Binder M."/>
            <person name="Bloem J."/>
            <person name="Labutti K."/>
            <person name="Salamov A."/>
            <person name="Andreopoulos B."/>
            <person name="Baker S."/>
            <person name="Barry K."/>
            <person name="Bills G."/>
            <person name="Bluhm B."/>
            <person name="Cannon C."/>
            <person name="Castanera R."/>
            <person name="Culley D."/>
            <person name="Daum C."/>
            <person name="Ezra D."/>
            <person name="Gonzalez J."/>
            <person name="Henrissat B."/>
            <person name="Kuo A."/>
            <person name="Liang C."/>
            <person name="Lipzen A."/>
            <person name="Lutzoni F."/>
            <person name="Magnuson J."/>
            <person name="Mondo S."/>
            <person name="Nolan M."/>
            <person name="Ohm R."/>
            <person name="Pangilinan J."/>
            <person name="Park H.-J."/>
            <person name="Ramirez L."/>
            <person name="Alfaro M."/>
            <person name="Sun H."/>
            <person name="Tritt A."/>
            <person name="Yoshinaga Y."/>
            <person name="Zwiers L.-H."/>
            <person name="Turgeon B."/>
            <person name="Goodwin S."/>
            <person name="Spatafora J."/>
            <person name="Crous P."/>
            <person name="Grigoriev I."/>
        </authorList>
    </citation>
    <scope>NUCLEOTIDE SEQUENCE</scope>
    <source>
        <strain evidence="1">CBS 113818</strain>
    </source>
</reference>
<organism evidence="1 2">
    <name type="scientific">Ophiobolus disseminans</name>
    <dbReference type="NCBI Taxonomy" id="1469910"/>
    <lineage>
        <taxon>Eukaryota</taxon>
        <taxon>Fungi</taxon>
        <taxon>Dikarya</taxon>
        <taxon>Ascomycota</taxon>
        <taxon>Pezizomycotina</taxon>
        <taxon>Dothideomycetes</taxon>
        <taxon>Pleosporomycetidae</taxon>
        <taxon>Pleosporales</taxon>
        <taxon>Pleosporineae</taxon>
        <taxon>Phaeosphaeriaceae</taxon>
        <taxon>Ophiobolus</taxon>
    </lineage>
</organism>
<proteinExistence type="predicted"/>
<evidence type="ECO:0000313" key="2">
    <source>
        <dbReference type="Proteomes" id="UP000799424"/>
    </source>
</evidence>
<dbReference type="EMBL" id="MU006236">
    <property type="protein sequence ID" value="KAF2821686.1"/>
    <property type="molecule type" value="Genomic_DNA"/>
</dbReference>
<dbReference type="AlphaFoldDB" id="A0A6A6ZL68"/>
<accession>A0A6A6ZL68</accession>
<sequence>MAVRCGVRDHEVGTGVRNQQIHVQVLGKIFAFASIQVTVVVTKGEVVPREGSLRVVGQEVAIRATLVPLNLQVFDASVLESVVKVLVVNGRETRYCSRGLVDFVLDSSAFSVAFLRALTTVLIAPASLEVGRPSDLRKLRHIIRASFVKAPLICDIPNQNRWCDRWLSLTKVKLPLSAYVFRKCFNSTIRLLYLFVALFAATIKSAPLEDLSTVKTFNNIVVAREDSSKPFKWSGLGDSWARSRAYIFNEGENGLFQDARWIFNKAFEYTKTHDNPNLRMFVVGYFTFFYDDGREGDWGDQASFSLRYDTRPTLTLALRKEINFLIRKLNSRTKKAAEDGQPGHNIWDQYWGDKVLLWNMSPDGIVLGNGRNDGADDKNDNYTVREPTPAEFDKWLETGRFIDDPREIPSNMSAMANAALAQQANGVARGAGTDWLWLDYIGPYQRKFLGMPLRPFHPKLLGYHGMTWEIMKKDNRVRVQEQPGQDQAFCLTSLLQAWIEVLLVRILRPFGYLRQSLRRSR</sequence>
<evidence type="ECO:0000313" key="1">
    <source>
        <dbReference type="EMBL" id="KAF2821686.1"/>
    </source>
</evidence>
<dbReference type="OrthoDB" id="21678at2759"/>
<name>A0A6A6ZL68_9PLEO</name>
<gene>
    <name evidence="1" type="ORF">CC86DRAFT_386077</name>
</gene>
<dbReference type="Proteomes" id="UP000799424">
    <property type="component" value="Unassembled WGS sequence"/>
</dbReference>